<comment type="caution">
    <text evidence="1">The sequence shown here is derived from an EMBL/GenBank/DDBJ whole genome shotgun (WGS) entry which is preliminary data.</text>
</comment>
<name>A0ABT3L2I4_9CYAN</name>
<dbReference type="EMBL" id="JAIHOM010000013">
    <property type="protein sequence ID" value="MCW6035397.1"/>
    <property type="molecule type" value="Genomic_DNA"/>
</dbReference>
<dbReference type="RefSeq" id="WP_265263083.1">
    <property type="nucleotide sequence ID" value="NZ_JAIHOM010000013.1"/>
</dbReference>
<dbReference type="Proteomes" id="UP001526426">
    <property type="component" value="Unassembled WGS sequence"/>
</dbReference>
<evidence type="ECO:0008006" key="3">
    <source>
        <dbReference type="Google" id="ProtNLM"/>
    </source>
</evidence>
<accession>A0ABT3L2I4</accession>
<protein>
    <recommendedName>
        <fullName evidence="3">DUF2281 domain-containing protein</fullName>
    </recommendedName>
</protein>
<evidence type="ECO:0000313" key="2">
    <source>
        <dbReference type="Proteomes" id="UP001526426"/>
    </source>
</evidence>
<reference evidence="1 2" key="1">
    <citation type="submission" date="2021-08" db="EMBL/GenBank/DDBJ databases">
        <title>Draft genome sequence of Spirulina subsalsa with high tolerance to salinity and hype-accumulation of phycocyanin.</title>
        <authorList>
            <person name="Pei H."/>
            <person name="Jiang L."/>
        </authorList>
    </citation>
    <scope>NUCLEOTIDE SEQUENCE [LARGE SCALE GENOMIC DNA]</scope>
    <source>
        <strain evidence="1 2">FACHB-351</strain>
    </source>
</reference>
<sequence>MNLAIKEKLLEKIEQASESTLQEVLDFLLFLEFKECQKDDLEISRLSEVSLAEDWLTPAEDKAWEHL</sequence>
<gene>
    <name evidence="1" type="ORF">K4A83_03785</name>
</gene>
<evidence type="ECO:0000313" key="1">
    <source>
        <dbReference type="EMBL" id="MCW6035397.1"/>
    </source>
</evidence>
<organism evidence="1 2">
    <name type="scientific">Spirulina subsalsa FACHB-351</name>
    <dbReference type="NCBI Taxonomy" id="234711"/>
    <lineage>
        <taxon>Bacteria</taxon>
        <taxon>Bacillati</taxon>
        <taxon>Cyanobacteriota</taxon>
        <taxon>Cyanophyceae</taxon>
        <taxon>Spirulinales</taxon>
        <taxon>Spirulinaceae</taxon>
        <taxon>Spirulina</taxon>
    </lineage>
</organism>
<keyword evidence="2" id="KW-1185">Reference proteome</keyword>
<proteinExistence type="predicted"/>